<feature type="domain" description="AAA+ ATPase" evidence="3">
    <location>
        <begin position="80"/>
        <end position="220"/>
    </location>
</feature>
<keyword evidence="2" id="KW-0611">Plant defense</keyword>
<dbReference type="SMART" id="SM00382">
    <property type="entry name" value="AAA"/>
    <property type="match status" value="1"/>
</dbReference>
<dbReference type="InterPro" id="IPR003593">
    <property type="entry name" value="AAA+_ATPase"/>
</dbReference>
<dbReference type="AlphaFoldDB" id="A0A6A3A4H8"/>
<dbReference type="PANTHER" id="PTHR33463:SF136">
    <property type="entry name" value="NB-ARC DOMAIN-CONTAINING PROTEIN"/>
    <property type="match status" value="1"/>
</dbReference>
<organism evidence="4 5">
    <name type="scientific">Hibiscus syriacus</name>
    <name type="common">Rose of Sharon</name>
    <dbReference type="NCBI Taxonomy" id="106335"/>
    <lineage>
        <taxon>Eukaryota</taxon>
        <taxon>Viridiplantae</taxon>
        <taxon>Streptophyta</taxon>
        <taxon>Embryophyta</taxon>
        <taxon>Tracheophyta</taxon>
        <taxon>Spermatophyta</taxon>
        <taxon>Magnoliopsida</taxon>
        <taxon>eudicotyledons</taxon>
        <taxon>Gunneridae</taxon>
        <taxon>Pentapetalae</taxon>
        <taxon>rosids</taxon>
        <taxon>malvids</taxon>
        <taxon>Malvales</taxon>
        <taxon>Malvaceae</taxon>
        <taxon>Malvoideae</taxon>
        <taxon>Hibiscus</taxon>
    </lineage>
</organism>
<dbReference type="Gene3D" id="3.40.50.300">
    <property type="entry name" value="P-loop containing nucleotide triphosphate hydrolases"/>
    <property type="match status" value="1"/>
</dbReference>
<comment type="caution">
    <text evidence="4">The sequence shown here is derived from an EMBL/GenBank/DDBJ whole genome shotgun (WGS) entry which is preliminary data.</text>
</comment>
<dbReference type="Pfam" id="PF00931">
    <property type="entry name" value="NB-ARC"/>
    <property type="match status" value="1"/>
</dbReference>
<dbReference type="PRINTS" id="PR00364">
    <property type="entry name" value="DISEASERSIST"/>
</dbReference>
<evidence type="ECO:0000313" key="5">
    <source>
        <dbReference type="Proteomes" id="UP000436088"/>
    </source>
</evidence>
<dbReference type="SUPFAM" id="SSF52540">
    <property type="entry name" value="P-loop containing nucleoside triphosphate hydrolases"/>
    <property type="match status" value="1"/>
</dbReference>
<evidence type="ECO:0000313" key="4">
    <source>
        <dbReference type="EMBL" id="KAE8698142.1"/>
    </source>
</evidence>
<name>A0A6A3A4H8_HIBSY</name>
<dbReference type="Pfam" id="PF13855">
    <property type="entry name" value="LRR_8"/>
    <property type="match status" value="1"/>
</dbReference>
<dbReference type="Proteomes" id="UP000436088">
    <property type="component" value="Unassembled WGS sequence"/>
</dbReference>
<protein>
    <recommendedName>
        <fullName evidence="3">AAA+ ATPase domain-containing protein</fullName>
    </recommendedName>
</protein>
<accession>A0A6A3A4H8</accession>
<dbReference type="InterPro" id="IPR032675">
    <property type="entry name" value="LRR_dom_sf"/>
</dbReference>
<evidence type="ECO:0000256" key="1">
    <source>
        <dbReference type="ARBA" id="ARBA00008894"/>
    </source>
</evidence>
<dbReference type="EMBL" id="VEPZ02001047">
    <property type="protein sequence ID" value="KAE8698142.1"/>
    <property type="molecule type" value="Genomic_DNA"/>
</dbReference>
<dbReference type="InterPro" id="IPR002182">
    <property type="entry name" value="NB-ARC"/>
</dbReference>
<keyword evidence="5" id="KW-1185">Reference proteome</keyword>
<dbReference type="InterPro" id="IPR050905">
    <property type="entry name" value="Plant_NBS-LRR"/>
</dbReference>
<dbReference type="InterPro" id="IPR001611">
    <property type="entry name" value="Leu-rich_rpt"/>
</dbReference>
<gene>
    <name evidence="4" type="ORF">F3Y22_tig00110602pilonHSYRG00230</name>
</gene>
<dbReference type="InterPro" id="IPR057135">
    <property type="entry name" value="At4g27190-like_LRR"/>
</dbReference>
<dbReference type="PANTHER" id="PTHR33463">
    <property type="entry name" value="NB-ARC DOMAIN-CONTAINING PROTEIN-RELATED"/>
    <property type="match status" value="1"/>
</dbReference>
<comment type="similarity">
    <text evidence="1">Belongs to the disease resistance NB-LRR family.</text>
</comment>
<dbReference type="InterPro" id="IPR027417">
    <property type="entry name" value="P-loop_NTPase"/>
</dbReference>
<dbReference type="SUPFAM" id="SSF52058">
    <property type="entry name" value="L domain-like"/>
    <property type="match status" value="1"/>
</dbReference>
<evidence type="ECO:0000256" key="2">
    <source>
        <dbReference type="ARBA" id="ARBA00022821"/>
    </source>
</evidence>
<sequence>MLEKGCNILSTRLTGTGSKKVKKEADTITQLLNENNRFDRISYRPAIERIGIIRPVKEYEAFGSRTGAFNGVMATFEDCNASIIGVQGMGGVGKTTLVKEAARQAKEKQLFDEVVLVAITQTPNRVIIQNEIAEKIGLTITEKSVEVRAARLRERQKKEKKVIIILDDIWVTLDLEALGIPSGDEHKGCKILMTSRRYDLQSAAVEVAKRCAVLPIAKALKRKQNLYEWENVLEQLNPLKSTSGGSRVPIMCHNAAIQDLLKHCRGWGLFHGLGMMEKVRNQVLALASELKDSSLLLSGSTPERFDMHDVVRDVTISIASRDHRWLALGEEDVFEECELPNELESPNLTFFSMYGNVEVPNDFFKGMQRLKVLKFAEMRFTSLPSSIGSLKTLCTLCLIDCDLDDIVIPAEMENLEILDLRGSSVTMLPKEIGQLTKLKLLDLSNCYNLKVISPMVLTNLSRIEELYLYDNFDKWEVDGSENPRTNASLVELQHLSNLTTSELHIPDVQAIPKNNLFSGKIERYEISIGDQWYPYKKGMETSRLLKLEMDKNGLSNLKHFDVSNVSDTNVVINSMMLVSCLESLSLYNLIYLEAICDYQLKAESFGRLRVIKVNSCNMLKNLFSFSIAKGLRQLQELKVSCPTLKELDLDSINGIEKLWHYDQHPIISFGVQCLTSSSVNGCHGLKYVCTLSMVKSLVHLKRLLVSHCDQMEEVIEGMLTEESSSNSVRVFPKRLFDAQFAPPTQKILSWN</sequence>
<dbReference type="Pfam" id="PF23247">
    <property type="entry name" value="LRR_RPS2"/>
    <property type="match status" value="2"/>
</dbReference>
<dbReference type="Gene3D" id="3.80.10.10">
    <property type="entry name" value="Ribonuclease Inhibitor"/>
    <property type="match status" value="2"/>
</dbReference>
<proteinExistence type="inferred from homology"/>
<reference evidence="4" key="1">
    <citation type="submission" date="2019-09" db="EMBL/GenBank/DDBJ databases">
        <title>Draft genome information of white flower Hibiscus syriacus.</title>
        <authorList>
            <person name="Kim Y.-M."/>
        </authorList>
    </citation>
    <scope>NUCLEOTIDE SEQUENCE [LARGE SCALE GENOMIC DNA]</scope>
    <source>
        <strain evidence="4">YM2019G1</strain>
    </source>
</reference>
<evidence type="ECO:0000259" key="3">
    <source>
        <dbReference type="SMART" id="SM00382"/>
    </source>
</evidence>
<dbReference type="GO" id="GO:0043531">
    <property type="term" value="F:ADP binding"/>
    <property type="evidence" value="ECO:0007669"/>
    <property type="project" value="InterPro"/>
</dbReference>